<dbReference type="SUPFAM" id="SSF56300">
    <property type="entry name" value="Metallo-dependent phosphatases"/>
    <property type="match status" value="1"/>
</dbReference>
<accession>A0A364V8Y9</accession>
<evidence type="ECO:0000313" key="2">
    <source>
        <dbReference type="EMBL" id="RAV33087.1"/>
    </source>
</evidence>
<evidence type="ECO:0000313" key="3">
    <source>
        <dbReference type="Proteomes" id="UP000251577"/>
    </source>
</evidence>
<name>A0A364V8Y9_9CORY</name>
<dbReference type="Proteomes" id="UP000251577">
    <property type="component" value="Unassembled WGS sequence"/>
</dbReference>
<evidence type="ECO:0000259" key="1">
    <source>
        <dbReference type="Pfam" id="PF00149"/>
    </source>
</evidence>
<reference evidence="2 3" key="1">
    <citation type="journal article" date="2018" name="Syst. Appl. Microbiol.">
        <title>Corynebacterium heidelbergense sp. nov., isolated from the preen glands of Egyptian geese (Alopochen aegyptiacus).</title>
        <authorList>
            <person name="Braun M.S."/>
            <person name="Wang E."/>
            <person name="Zimmermann S."/>
            <person name="Wink M."/>
        </authorList>
    </citation>
    <scope>NUCLEOTIDE SEQUENCE [LARGE SCALE GENOMIC DNA]</scope>
    <source>
        <strain evidence="2 3">647</strain>
    </source>
</reference>
<dbReference type="Pfam" id="PF00149">
    <property type="entry name" value="Metallophos"/>
    <property type="match status" value="1"/>
</dbReference>
<protein>
    <submittedName>
        <fullName evidence="2">Phosphoprotein phosphatase</fullName>
    </submittedName>
</protein>
<dbReference type="InterPro" id="IPR029052">
    <property type="entry name" value="Metallo-depent_PP-like"/>
</dbReference>
<dbReference type="InterPro" id="IPR004843">
    <property type="entry name" value="Calcineurin-like_PHP"/>
</dbReference>
<keyword evidence="3" id="KW-1185">Reference proteome</keyword>
<dbReference type="RefSeq" id="WP_113629894.1">
    <property type="nucleotide sequence ID" value="NZ_QHCV01000002.1"/>
</dbReference>
<organism evidence="2 3">
    <name type="scientific">Corynebacterium heidelbergense</name>
    <dbReference type="NCBI Taxonomy" id="2055947"/>
    <lineage>
        <taxon>Bacteria</taxon>
        <taxon>Bacillati</taxon>
        <taxon>Actinomycetota</taxon>
        <taxon>Actinomycetes</taxon>
        <taxon>Mycobacteriales</taxon>
        <taxon>Corynebacteriaceae</taxon>
        <taxon>Corynebacterium</taxon>
    </lineage>
</organism>
<comment type="caution">
    <text evidence="2">The sequence shown here is derived from an EMBL/GenBank/DDBJ whole genome shotgun (WGS) entry which is preliminary data.</text>
</comment>
<gene>
    <name evidence="2" type="ORF">DLJ54_00235</name>
</gene>
<dbReference type="Gene3D" id="3.60.21.10">
    <property type="match status" value="1"/>
</dbReference>
<proteinExistence type="predicted"/>
<dbReference type="AlphaFoldDB" id="A0A364V8Y9"/>
<feature type="domain" description="Calcineurin-like phosphoesterase" evidence="1">
    <location>
        <begin position="1"/>
        <end position="163"/>
    </location>
</feature>
<dbReference type="GO" id="GO:0016787">
    <property type="term" value="F:hydrolase activity"/>
    <property type="evidence" value="ECO:0007669"/>
    <property type="project" value="InterPro"/>
</dbReference>
<sequence length="199" mass="22493">MSTWITADLHLGHPFVAKLRGYPDVSQHDRIIVENLRAALRPGDVLWVLGDISSGWGPQEERALDVLDATFRALRETPAGFSVHLIAGNHDTCNPLHPESHLRQRRFLDVFDSVQTFQMVEWGGEQVYLSHFPRPGYEHDNMDSRHDELRLDVPLLVHGHLHSSRPVTGHGMVDVGVEAWDLHPVPAKVVQETLFTQSL</sequence>
<dbReference type="EMBL" id="QHCV01000002">
    <property type="protein sequence ID" value="RAV33087.1"/>
    <property type="molecule type" value="Genomic_DNA"/>
</dbReference>